<keyword evidence="8" id="KW-0732">Signal</keyword>
<dbReference type="Pfam" id="PF05649">
    <property type="entry name" value="Peptidase_M13_N"/>
    <property type="match status" value="1"/>
</dbReference>
<keyword evidence="12" id="KW-1185">Reference proteome</keyword>
<dbReference type="PANTHER" id="PTHR11733:SF167">
    <property type="entry name" value="FI17812P1-RELATED"/>
    <property type="match status" value="1"/>
</dbReference>
<name>A0AB73T352_9FIRM</name>
<comment type="cofactor">
    <cofactor evidence="1">
        <name>Zn(2+)</name>
        <dbReference type="ChEBI" id="CHEBI:29105"/>
    </cofactor>
</comment>
<dbReference type="InterPro" id="IPR000718">
    <property type="entry name" value="Peptidase_M13"/>
</dbReference>
<evidence type="ECO:0000256" key="1">
    <source>
        <dbReference type="ARBA" id="ARBA00001947"/>
    </source>
</evidence>
<organism evidence="11 12">
    <name type="scientific">Murimonas intestini</name>
    <dbReference type="NCBI Taxonomy" id="1337051"/>
    <lineage>
        <taxon>Bacteria</taxon>
        <taxon>Bacillati</taxon>
        <taxon>Bacillota</taxon>
        <taxon>Clostridia</taxon>
        <taxon>Lachnospirales</taxon>
        <taxon>Lachnospiraceae</taxon>
        <taxon>Murimonas</taxon>
    </lineage>
</organism>
<feature type="domain" description="Peptidase M13 C-terminal" evidence="9">
    <location>
        <begin position="614"/>
        <end position="802"/>
    </location>
</feature>
<evidence type="ECO:0000256" key="2">
    <source>
        <dbReference type="ARBA" id="ARBA00007357"/>
    </source>
</evidence>
<gene>
    <name evidence="11" type="ORF">C7383_107186</name>
</gene>
<accession>A0AB73T352</accession>
<dbReference type="RefSeq" id="WP_257497717.1">
    <property type="nucleotide sequence ID" value="NZ_JANKBI010000024.1"/>
</dbReference>
<dbReference type="GO" id="GO:0005886">
    <property type="term" value="C:plasma membrane"/>
    <property type="evidence" value="ECO:0007669"/>
    <property type="project" value="TreeGrafter"/>
</dbReference>
<evidence type="ECO:0000256" key="7">
    <source>
        <dbReference type="ARBA" id="ARBA00023049"/>
    </source>
</evidence>
<feature type="chain" id="PRO_5044500366" evidence="8">
    <location>
        <begin position="30"/>
        <end position="808"/>
    </location>
</feature>
<dbReference type="EMBL" id="QGGY01000007">
    <property type="protein sequence ID" value="PWJ75179.1"/>
    <property type="molecule type" value="Genomic_DNA"/>
</dbReference>
<keyword evidence="6" id="KW-0862">Zinc</keyword>
<keyword evidence="7" id="KW-0482">Metalloprotease</keyword>
<keyword evidence="5" id="KW-0378">Hydrolase</keyword>
<dbReference type="GO" id="GO:0046872">
    <property type="term" value="F:metal ion binding"/>
    <property type="evidence" value="ECO:0007669"/>
    <property type="project" value="UniProtKB-KW"/>
</dbReference>
<sequence>MKKKNLARFAAIAAAVSLVLSGSSTAVQATDSQIDGAEQIEDAGAQEEENSRKIQPMTIEEAAEYLAKAADDYNPSVTKEELLKGYEGTENQNINRIQALVMISRAFGILPEPKGNNARISDAGAGYSDIPKDAKSEVENLLRGGVLTSTEDGKLNPEEEMGSTEIEHIVRRIYALFGNNLKDDFYNTVNKDNLDNKEIPSGETDAGGTYDLSKKVQDQVNEIIKGIAEGSGYEEGSMEQKIKTFYQSAADFETRNKLGAEPIRKYLDAIDAAGNVEELSDSQVLSAEEIASGGMFGFVRMTDFRDPKKSVATVMSPIQPLLQKEELESKSGKDYDALMELYATLLKLGGETQEEAERHLEEYLKFLNAYYENVPEPEDYLDTEKMNKIVSPEELKQMMPHVDVEAVIRGNDGKLPEEINIMSPAEFEGYCRLLEGGEYLPGIKTAVKLNLLSAQYLNLSDDFRQAYNKYNEATIGQAEDTSTPEEIACALVENSLGEYIDRLYVEKHFSPEAKQNVEEMIEGFIEVYKERIQKLDWMGEETKKNAIEKLESMNFLIGYPDEWEDTLSDLKLTDNFFQNQVEISKITLAKMEEERKDGQNNRGEKIAMPLTMVNAYYDQFSNTMCFPAAILQAPNYDVNASLEENLGGIGTVIAHEITHAFDNNGARYDKDGKERQWWTDEDYAKFEELCRKAEAFYDGWESAPGIEISGKNTLGENIADIGGVACALEVLKKSENPDYDKFFQAYARSWEKSTTRERSEALAYADEHSSSNLRVNRVLSNFQEFYDTYGISEGDGMYVPADERINIW</sequence>
<dbReference type="Gene3D" id="1.10.1380.10">
    <property type="entry name" value="Neutral endopeptidase , domain2"/>
    <property type="match status" value="1"/>
</dbReference>
<dbReference type="Proteomes" id="UP000245412">
    <property type="component" value="Unassembled WGS sequence"/>
</dbReference>
<evidence type="ECO:0000259" key="9">
    <source>
        <dbReference type="Pfam" id="PF01431"/>
    </source>
</evidence>
<feature type="domain" description="Peptidase M13 N-terminal" evidence="10">
    <location>
        <begin position="182"/>
        <end position="560"/>
    </location>
</feature>
<evidence type="ECO:0000313" key="12">
    <source>
        <dbReference type="Proteomes" id="UP000245412"/>
    </source>
</evidence>
<dbReference type="GO" id="GO:0016485">
    <property type="term" value="P:protein processing"/>
    <property type="evidence" value="ECO:0007669"/>
    <property type="project" value="TreeGrafter"/>
</dbReference>
<dbReference type="InterPro" id="IPR018497">
    <property type="entry name" value="Peptidase_M13_C"/>
</dbReference>
<dbReference type="InterPro" id="IPR008753">
    <property type="entry name" value="Peptidase_M13_N"/>
</dbReference>
<evidence type="ECO:0000259" key="10">
    <source>
        <dbReference type="Pfam" id="PF05649"/>
    </source>
</evidence>
<evidence type="ECO:0000256" key="6">
    <source>
        <dbReference type="ARBA" id="ARBA00022833"/>
    </source>
</evidence>
<reference evidence="11 12" key="1">
    <citation type="submission" date="2018-05" db="EMBL/GenBank/DDBJ databases">
        <authorList>
            <person name="Goeker M."/>
            <person name="Huntemann M."/>
            <person name="Clum A."/>
            <person name="Pillay M."/>
            <person name="Palaniappan K."/>
            <person name="Varghese N."/>
            <person name="Mikhailova N."/>
            <person name="Stamatis D."/>
            <person name="Reddy T."/>
            <person name="Daum C."/>
            <person name="Shapiro N."/>
            <person name="Ivanova N."/>
            <person name="Kyrpides N."/>
            <person name="Woyke T."/>
        </authorList>
    </citation>
    <scope>NUCLEOTIDE SEQUENCE [LARGE SCALE GENOMIC DNA]</scope>
    <source>
        <strain evidence="11 12">DSM 26524</strain>
    </source>
</reference>
<dbReference type="AlphaFoldDB" id="A0AB73T352"/>
<evidence type="ECO:0000256" key="5">
    <source>
        <dbReference type="ARBA" id="ARBA00022801"/>
    </source>
</evidence>
<dbReference type="PROSITE" id="PS51885">
    <property type="entry name" value="NEPRILYSIN"/>
    <property type="match status" value="1"/>
</dbReference>
<evidence type="ECO:0000313" key="11">
    <source>
        <dbReference type="EMBL" id="PWJ75179.1"/>
    </source>
</evidence>
<evidence type="ECO:0000256" key="8">
    <source>
        <dbReference type="SAM" id="SignalP"/>
    </source>
</evidence>
<dbReference type="InterPro" id="IPR024079">
    <property type="entry name" value="MetalloPept_cat_dom_sf"/>
</dbReference>
<dbReference type="GO" id="GO:0004222">
    <property type="term" value="F:metalloendopeptidase activity"/>
    <property type="evidence" value="ECO:0007669"/>
    <property type="project" value="InterPro"/>
</dbReference>
<keyword evidence="4" id="KW-0479">Metal-binding</keyword>
<dbReference type="Gene3D" id="3.40.390.10">
    <property type="entry name" value="Collagenase (Catalytic Domain)"/>
    <property type="match status" value="1"/>
</dbReference>
<dbReference type="Pfam" id="PF01431">
    <property type="entry name" value="Peptidase_M13"/>
    <property type="match status" value="1"/>
</dbReference>
<dbReference type="SUPFAM" id="SSF55486">
    <property type="entry name" value="Metalloproteases ('zincins'), catalytic domain"/>
    <property type="match status" value="1"/>
</dbReference>
<comment type="caution">
    <text evidence="11">The sequence shown here is derived from an EMBL/GenBank/DDBJ whole genome shotgun (WGS) entry which is preliminary data.</text>
</comment>
<dbReference type="PRINTS" id="PR00786">
    <property type="entry name" value="NEPRILYSIN"/>
</dbReference>
<dbReference type="PANTHER" id="PTHR11733">
    <property type="entry name" value="ZINC METALLOPROTEASE FAMILY M13 NEPRILYSIN-RELATED"/>
    <property type="match status" value="1"/>
</dbReference>
<comment type="similarity">
    <text evidence="2">Belongs to the peptidase M13 family.</text>
</comment>
<feature type="signal peptide" evidence="8">
    <location>
        <begin position="1"/>
        <end position="29"/>
    </location>
</feature>
<proteinExistence type="inferred from homology"/>
<evidence type="ECO:0000256" key="4">
    <source>
        <dbReference type="ARBA" id="ARBA00022723"/>
    </source>
</evidence>
<evidence type="ECO:0000256" key="3">
    <source>
        <dbReference type="ARBA" id="ARBA00022670"/>
    </source>
</evidence>
<protein>
    <submittedName>
        <fullName evidence="11">Endopeptidase</fullName>
    </submittedName>
</protein>
<dbReference type="CDD" id="cd08662">
    <property type="entry name" value="M13"/>
    <property type="match status" value="1"/>
</dbReference>
<keyword evidence="3" id="KW-0645">Protease</keyword>
<dbReference type="InterPro" id="IPR042089">
    <property type="entry name" value="Peptidase_M13_dom_2"/>
</dbReference>